<name>A0AAN9WZA8_PHACN</name>
<dbReference type="AlphaFoldDB" id="A0AAN9WZA8"/>
<evidence type="ECO:0000313" key="2">
    <source>
        <dbReference type="Proteomes" id="UP001374584"/>
    </source>
</evidence>
<evidence type="ECO:0000313" key="1">
    <source>
        <dbReference type="EMBL" id="KAK7382621.1"/>
    </source>
</evidence>
<organism evidence="1 2">
    <name type="scientific">Phaseolus coccineus</name>
    <name type="common">Scarlet runner bean</name>
    <name type="synonym">Phaseolus multiflorus</name>
    <dbReference type="NCBI Taxonomy" id="3886"/>
    <lineage>
        <taxon>Eukaryota</taxon>
        <taxon>Viridiplantae</taxon>
        <taxon>Streptophyta</taxon>
        <taxon>Embryophyta</taxon>
        <taxon>Tracheophyta</taxon>
        <taxon>Spermatophyta</taxon>
        <taxon>Magnoliopsida</taxon>
        <taxon>eudicotyledons</taxon>
        <taxon>Gunneridae</taxon>
        <taxon>Pentapetalae</taxon>
        <taxon>rosids</taxon>
        <taxon>fabids</taxon>
        <taxon>Fabales</taxon>
        <taxon>Fabaceae</taxon>
        <taxon>Papilionoideae</taxon>
        <taxon>50 kb inversion clade</taxon>
        <taxon>NPAAA clade</taxon>
        <taxon>indigoferoid/millettioid clade</taxon>
        <taxon>Phaseoleae</taxon>
        <taxon>Phaseolus</taxon>
    </lineage>
</organism>
<reference evidence="1 2" key="1">
    <citation type="submission" date="2024-01" db="EMBL/GenBank/DDBJ databases">
        <title>The genomes of 5 underutilized Papilionoideae crops provide insights into root nodulation and disease resistanc.</title>
        <authorList>
            <person name="Jiang F."/>
        </authorList>
    </citation>
    <scope>NUCLEOTIDE SEQUENCE [LARGE SCALE GENOMIC DNA]</scope>
    <source>
        <strain evidence="1">JINMINGXINNONG_FW02</strain>
        <tissue evidence="1">Leaves</tissue>
    </source>
</reference>
<sequence length="70" mass="7658">MLSPTPLPITSIFSKSQFCTFSSSHLLCLVGSNSSAQRHLAIDLNFVLHDALHASGINTTHARRKGDRDH</sequence>
<accession>A0AAN9WZA8</accession>
<keyword evidence="2" id="KW-1185">Reference proteome</keyword>
<dbReference type="EMBL" id="JAYMYR010000001">
    <property type="protein sequence ID" value="KAK7382621.1"/>
    <property type="molecule type" value="Genomic_DNA"/>
</dbReference>
<dbReference type="Proteomes" id="UP001374584">
    <property type="component" value="Unassembled WGS sequence"/>
</dbReference>
<protein>
    <submittedName>
        <fullName evidence="1">Uncharacterized protein</fullName>
    </submittedName>
</protein>
<gene>
    <name evidence="1" type="ORF">VNO80_01565</name>
</gene>
<comment type="caution">
    <text evidence="1">The sequence shown here is derived from an EMBL/GenBank/DDBJ whole genome shotgun (WGS) entry which is preliminary data.</text>
</comment>
<proteinExistence type="predicted"/>